<name>A0A8K0HM30_9ROSA</name>
<keyword evidence="3" id="KW-1185">Reference proteome</keyword>
<dbReference type="AlphaFoldDB" id="A0A8K0HM30"/>
<feature type="region of interest" description="Disordered" evidence="1">
    <location>
        <begin position="25"/>
        <end position="139"/>
    </location>
</feature>
<evidence type="ECO:0000313" key="2">
    <source>
        <dbReference type="EMBL" id="KAF3454945.1"/>
    </source>
</evidence>
<dbReference type="Proteomes" id="UP000796880">
    <property type="component" value="Unassembled WGS sequence"/>
</dbReference>
<comment type="caution">
    <text evidence="2">The sequence shown here is derived from an EMBL/GenBank/DDBJ whole genome shotgun (WGS) entry which is preliminary data.</text>
</comment>
<organism evidence="2 3">
    <name type="scientific">Rhamnella rubrinervis</name>
    <dbReference type="NCBI Taxonomy" id="2594499"/>
    <lineage>
        <taxon>Eukaryota</taxon>
        <taxon>Viridiplantae</taxon>
        <taxon>Streptophyta</taxon>
        <taxon>Embryophyta</taxon>
        <taxon>Tracheophyta</taxon>
        <taxon>Spermatophyta</taxon>
        <taxon>Magnoliopsida</taxon>
        <taxon>eudicotyledons</taxon>
        <taxon>Gunneridae</taxon>
        <taxon>Pentapetalae</taxon>
        <taxon>rosids</taxon>
        <taxon>fabids</taxon>
        <taxon>Rosales</taxon>
        <taxon>Rhamnaceae</taxon>
        <taxon>rhamnoid group</taxon>
        <taxon>Rhamneae</taxon>
        <taxon>Rhamnella</taxon>
    </lineage>
</organism>
<accession>A0A8K0HM30</accession>
<feature type="compositionally biased region" description="Polar residues" evidence="1">
    <location>
        <begin position="61"/>
        <end position="75"/>
    </location>
</feature>
<reference evidence="2" key="1">
    <citation type="submission" date="2020-03" db="EMBL/GenBank/DDBJ databases">
        <title>A high-quality chromosome-level genome assembly of a woody plant with both climbing and erect habits, Rhamnella rubrinervis.</title>
        <authorList>
            <person name="Lu Z."/>
            <person name="Yang Y."/>
            <person name="Zhu X."/>
            <person name="Sun Y."/>
        </authorList>
    </citation>
    <scope>NUCLEOTIDE SEQUENCE</scope>
    <source>
        <strain evidence="2">BYM</strain>
        <tissue evidence="2">Leaf</tissue>
    </source>
</reference>
<feature type="compositionally biased region" description="Polar residues" evidence="1">
    <location>
        <begin position="127"/>
        <end position="139"/>
    </location>
</feature>
<evidence type="ECO:0000313" key="3">
    <source>
        <dbReference type="Proteomes" id="UP000796880"/>
    </source>
</evidence>
<gene>
    <name evidence="2" type="ORF">FNV43_RR05393</name>
</gene>
<feature type="compositionally biased region" description="Polar residues" evidence="1">
    <location>
        <begin position="25"/>
        <end position="38"/>
    </location>
</feature>
<sequence>MFDPVGSSELDIRSAWAERALNQSARLSTNSEQNNSIDTLHAQEEPQPSTAKSFRAIGYWPSQQKKQGTNTYQQQPVPPTEPPYQADMGKLKVPPPTKEQLAEKDRKRKEKKSARSPGNRIRLKGPTQRQTTQSPFHRT</sequence>
<proteinExistence type="predicted"/>
<dbReference type="EMBL" id="VOIH02000002">
    <property type="protein sequence ID" value="KAF3454945.1"/>
    <property type="molecule type" value="Genomic_DNA"/>
</dbReference>
<evidence type="ECO:0000256" key="1">
    <source>
        <dbReference type="SAM" id="MobiDB-lite"/>
    </source>
</evidence>
<protein>
    <submittedName>
        <fullName evidence="2">Uncharacterized protein</fullName>
    </submittedName>
</protein>